<dbReference type="GO" id="GO:0048471">
    <property type="term" value="C:perinuclear region of cytoplasm"/>
    <property type="evidence" value="ECO:0007669"/>
    <property type="project" value="TreeGrafter"/>
</dbReference>
<reference evidence="6" key="1">
    <citation type="submission" date="2020-08" db="EMBL/GenBank/DDBJ databases">
        <title>Genome sequencing and assembly of the red palm weevil Rhynchophorus ferrugineus.</title>
        <authorList>
            <person name="Dias G.B."/>
            <person name="Bergman C.M."/>
            <person name="Manee M."/>
        </authorList>
    </citation>
    <scope>NUCLEOTIDE SEQUENCE</scope>
    <source>
        <strain evidence="6">AA-2017</strain>
        <tissue evidence="6">Whole larva</tissue>
    </source>
</reference>
<dbReference type="InterPro" id="IPR001611">
    <property type="entry name" value="Leu-rich_rpt"/>
</dbReference>
<dbReference type="GO" id="GO:0005634">
    <property type="term" value="C:nucleus"/>
    <property type="evidence" value="ECO:0007669"/>
    <property type="project" value="TreeGrafter"/>
</dbReference>
<dbReference type="GO" id="GO:0007165">
    <property type="term" value="P:signal transduction"/>
    <property type="evidence" value="ECO:0007669"/>
    <property type="project" value="InterPro"/>
</dbReference>
<keyword evidence="2" id="KW-0433">Leucine-rich repeat</keyword>
<dbReference type="GO" id="GO:0031267">
    <property type="term" value="F:small GTPase binding"/>
    <property type="evidence" value="ECO:0007669"/>
    <property type="project" value="TreeGrafter"/>
</dbReference>
<dbReference type="SMART" id="SM00368">
    <property type="entry name" value="LRR_RI"/>
    <property type="match status" value="9"/>
</dbReference>
<dbReference type="Pfam" id="PF13516">
    <property type="entry name" value="LRR_6"/>
    <property type="match status" value="3"/>
</dbReference>
<dbReference type="SUPFAM" id="SSF52047">
    <property type="entry name" value="RNI-like"/>
    <property type="match status" value="1"/>
</dbReference>
<dbReference type="GO" id="GO:0006913">
    <property type="term" value="P:nucleocytoplasmic transport"/>
    <property type="evidence" value="ECO:0007669"/>
    <property type="project" value="TreeGrafter"/>
</dbReference>
<dbReference type="GO" id="GO:0005829">
    <property type="term" value="C:cytosol"/>
    <property type="evidence" value="ECO:0007669"/>
    <property type="project" value="TreeGrafter"/>
</dbReference>
<evidence type="ECO:0000256" key="4">
    <source>
        <dbReference type="SAM" id="MobiDB-lite"/>
    </source>
</evidence>
<dbReference type="InterPro" id="IPR009109">
    <property type="entry name" value="Ran_GTPase_activating_1_C"/>
</dbReference>
<dbReference type="OrthoDB" id="184583at2759"/>
<protein>
    <recommendedName>
        <fullName evidence="5">Ran-GTPase activating protein 1 C-terminal domain-containing protein</fullName>
    </recommendedName>
</protein>
<dbReference type="PANTHER" id="PTHR24113:SF12">
    <property type="entry name" value="RAN GTPASE-ACTIVATING PROTEIN 1"/>
    <property type="match status" value="1"/>
</dbReference>
<dbReference type="InterPro" id="IPR036720">
    <property type="entry name" value="RanGAP1_C_sf"/>
</dbReference>
<feature type="compositionally biased region" description="Acidic residues" evidence="4">
    <location>
        <begin position="363"/>
        <end position="391"/>
    </location>
</feature>
<sequence length="535" mass="58449">MSRTETKFNVDSLVDVLQNTKVSPSGVSFAGKSLKLNTEEDARLVVEEINRCKELQFLNLEGNTLGVEASKCIAQALEKHPEFKRALWKDMFTGRLKSEIPKCLQFLGDGLVTAGIRLTELDLSDNAFGPIGVEGLASLLRSPTCYALEELRLNNNGLGIGGGKLLASALTDCYNSSKALGKPLALKVFIAGRNRLENDGAKALANVFKMIRTLEEIAMPQNGIYHVGISALSKAFTHNPNLQILNLNDNTIGVKGAAAIAKALPVLQNLREINFGDCLLKTQGASALAQALKPKHGNLEQLILGYNEIKKQGGFDVADAIANKTKLKNLVLDGNQFGDDGADELRDKLKKIGKLHVLAPMDNNEEEDSEEDEEGEDDKEDETESGDSEAEEGSHTKSMSKGSVSVFELLCGKSAETILNEAKRNDDIHLDNYLSILMKVASLSDNSEPDVAQTSQRVTDTLYENLFTWARKKDVLSHVNNSLLVNTGLIKSEDKKFKPMWNLSGCLSSLQKLTTANYVPDSTKDTMKVFLSKKM</sequence>
<dbReference type="AlphaFoldDB" id="A0A834IG71"/>
<organism evidence="6 7">
    <name type="scientific">Rhynchophorus ferrugineus</name>
    <name type="common">Red palm weevil</name>
    <name type="synonym">Curculio ferrugineus</name>
    <dbReference type="NCBI Taxonomy" id="354439"/>
    <lineage>
        <taxon>Eukaryota</taxon>
        <taxon>Metazoa</taxon>
        <taxon>Ecdysozoa</taxon>
        <taxon>Arthropoda</taxon>
        <taxon>Hexapoda</taxon>
        <taxon>Insecta</taxon>
        <taxon>Pterygota</taxon>
        <taxon>Neoptera</taxon>
        <taxon>Endopterygota</taxon>
        <taxon>Coleoptera</taxon>
        <taxon>Polyphaga</taxon>
        <taxon>Cucujiformia</taxon>
        <taxon>Curculionidae</taxon>
        <taxon>Dryophthorinae</taxon>
        <taxon>Rhynchophorus</taxon>
    </lineage>
</organism>
<dbReference type="Gene3D" id="3.80.10.10">
    <property type="entry name" value="Ribonuclease Inhibitor"/>
    <property type="match status" value="1"/>
</dbReference>
<feature type="domain" description="Ran-GTPase activating protein 1 C-terminal" evidence="5">
    <location>
        <begin position="431"/>
        <end position="533"/>
    </location>
</feature>
<proteinExistence type="predicted"/>
<keyword evidence="3" id="KW-0677">Repeat</keyword>
<dbReference type="CDD" id="cd00116">
    <property type="entry name" value="LRR_RI"/>
    <property type="match status" value="1"/>
</dbReference>
<dbReference type="PANTHER" id="PTHR24113">
    <property type="entry name" value="RAN GTPASE-ACTIVATING PROTEIN 1"/>
    <property type="match status" value="1"/>
</dbReference>
<gene>
    <name evidence="6" type="ORF">GWI33_013881</name>
</gene>
<name>A0A834IG71_RHYFE</name>
<evidence type="ECO:0000313" key="6">
    <source>
        <dbReference type="EMBL" id="KAF7273417.1"/>
    </source>
</evidence>
<evidence type="ECO:0000256" key="2">
    <source>
        <dbReference type="ARBA" id="ARBA00022614"/>
    </source>
</evidence>
<dbReference type="GO" id="GO:0005096">
    <property type="term" value="F:GTPase activator activity"/>
    <property type="evidence" value="ECO:0007669"/>
    <property type="project" value="UniProtKB-KW"/>
</dbReference>
<dbReference type="EMBL" id="JAACXV010013443">
    <property type="protein sequence ID" value="KAF7273417.1"/>
    <property type="molecule type" value="Genomic_DNA"/>
</dbReference>
<keyword evidence="1" id="KW-0343">GTPase activation</keyword>
<feature type="region of interest" description="Disordered" evidence="4">
    <location>
        <begin position="356"/>
        <end position="400"/>
    </location>
</feature>
<evidence type="ECO:0000256" key="3">
    <source>
        <dbReference type="ARBA" id="ARBA00022737"/>
    </source>
</evidence>
<evidence type="ECO:0000259" key="5">
    <source>
        <dbReference type="Pfam" id="PF07834"/>
    </source>
</evidence>
<dbReference type="Proteomes" id="UP000625711">
    <property type="component" value="Unassembled WGS sequence"/>
</dbReference>
<dbReference type="Pfam" id="PF07834">
    <property type="entry name" value="RanGAP1_C"/>
    <property type="match status" value="1"/>
</dbReference>
<evidence type="ECO:0000256" key="1">
    <source>
        <dbReference type="ARBA" id="ARBA00022468"/>
    </source>
</evidence>
<evidence type="ECO:0000313" key="7">
    <source>
        <dbReference type="Proteomes" id="UP000625711"/>
    </source>
</evidence>
<keyword evidence="7" id="KW-1185">Reference proteome</keyword>
<comment type="caution">
    <text evidence="6">The sequence shown here is derived from an EMBL/GenBank/DDBJ whole genome shotgun (WGS) entry which is preliminary data.</text>
</comment>
<accession>A0A834IG71</accession>
<dbReference type="InterPro" id="IPR032675">
    <property type="entry name" value="LRR_dom_sf"/>
</dbReference>
<dbReference type="InterPro" id="IPR027038">
    <property type="entry name" value="RanGap"/>
</dbReference>
<dbReference type="SUPFAM" id="SSF69099">
    <property type="entry name" value="Ran-GTPase activating protein 1 (RanGAP1), C-terminal domain"/>
    <property type="match status" value="1"/>
</dbReference>
<dbReference type="Gene3D" id="1.25.40.200">
    <property type="entry name" value="Ran-GTPase activating protein 1, C-terminal domain"/>
    <property type="match status" value="1"/>
</dbReference>